<dbReference type="Gene3D" id="3.40.1160.10">
    <property type="entry name" value="Acetylglutamate kinase-like"/>
    <property type="match status" value="1"/>
</dbReference>
<gene>
    <name evidence="6" type="primary">arcC</name>
    <name evidence="6" type="ORF">GCM10022399_31470</name>
</gene>
<keyword evidence="2 4" id="KW-0808">Transferase</keyword>
<proteinExistence type="inferred from homology"/>
<dbReference type="PRINTS" id="PR01469">
    <property type="entry name" value="CARBMTKINASE"/>
</dbReference>
<evidence type="ECO:0000313" key="6">
    <source>
        <dbReference type="EMBL" id="GAA3712425.1"/>
    </source>
</evidence>
<evidence type="ECO:0000259" key="5">
    <source>
        <dbReference type="Pfam" id="PF00696"/>
    </source>
</evidence>
<sequence>MLVALGGNAMTGPDGNATPQAQLDAIAVASHHLAELIAAGHDVVITHGNGPQVGNLLVKNELAAHVVPPVPLDWCGAQTQGTIGFTLLDTLETALAARDVARPVAAIITRTLVDADDPGFTHPTKPIGRFLPREQAQTLIDHGERWEDRGEKGWRRVVASPEPVEVLETHTLHTLLAAGYVVVTAGGGGIPVVRDPDGAVRGVEAVIDKDLTAALLAGAVHADVLVIATDVAHAVAGWGTPDAHDIGRVTLDEMEAYAAAGHFASGSMGPKVEAAMRFVRSGGSRSIITALDQLAPAIDGQVGTVIENPERER</sequence>
<organism evidence="6 7">
    <name type="scientific">Terrabacter ginsenosidimutans</name>
    <dbReference type="NCBI Taxonomy" id="490575"/>
    <lineage>
        <taxon>Bacteria</taxon>
        <taxon>Bacillati</taxon>
        <taxon>Actinomycetota</taxon>
        <taxon>Actinomycetes</taxon>
        <taxon>Micrococcales</taxon>
        <taxon>Intrasporangiaceae</taxon>
        <taxon>Terrabacter</taxon>
    </lineage>
</organism>
<evidence type="ECO:0000256" key="1">
    <source>
        <dbReference type="ARBA" id="ARBA00011066"/>
    </source>
</evidence>
<dbReference type="PIRSF" id="PIRSF000723">
    <property type="entry name" value="Carbamate_kin"/>
    <property type="match status" value="1"/>
</dbReference>
<name>A0ABP7E584_9MICO</name>
<dbReference type="CDD" id="cd04235">
    <property type="entry name" value="AAK_CK"/>
    <property type="match status" value="1"/>
</dbReference>
<dbReference type="Pfam" id="PF00696">
    <property type="entry name" value="AA_kinase"/>
    <property type="match status" value="1"/>
</dbReference>
<evidence type="ECO:0000313" key="7">
    <source>
        <dbReference type="Proteomes" id="UP001501468"/>
    </source>
</evidence>
<dbReference type="InterPro" id="IPR003964">
    <property type="entry name" value="Carb_kinase"/>
</dbReference>
<comment type="similarity">
    <text evidence="1 4">Belongs to the carbamate kinase family.</text>
</comment>
<dbReference type="InterPro" id="IPR036393">
    <property type="entry name" value="AceGlu_kinase-like_sf"/>
</dbReference>
<comment type="caution">
    <text evidence="6">The sequence shown here is derived from an EMBL/GenBank/DDBJ whole genome shotgun (WGS) entry which is preliminary data.</text>
</comment>
<evidence type="ECO:0000256" key="2">
    <source>
        <dbReference type="ARBA" id="ARBA00022679"/>
    </source>
</evidence>
<dbReference type="PANTHER" id="PTHR30409:SF1">
    <property type="entry name" value="CARBAMATE KINASE-RELATED"/>
    <property type="match status" value="1"/>
</dbReference>
<evidence type="ECO:0000256" key="4">
    <source>
        <dbReference type="PIRNR" id="PIRNR000723"/>
    </source>
</evidence>
<dbReference type="Proteomes" id="UP001501468">
    <property type="component" value="Unassembled WGS sequence"/>
</dbReference>
<dbReference type="PANTHER" id="PTHR30409">
    <property type="entry name" value="CARBAMATE KINASE"/>
    <property type="match status" value="1"/>
</dbReference>
<accession>A0ABP7E584</accession>
<keyword evidence="7" id="KW-1185">Reference proteome</keyword>
<dbReference type="NCBIfam" id="NF009007">
    <property type="entry name" value="PRK12352.1"/>
    <property type="match status" value="1"/>
</dbReference>
<evidence type="ECO:0000256" key="3">
    <source>
        <dbReference type="ARBA" id="ARBA00022777"/>
    </source>
</evidence>
<dbReference type="GO" id="GO:0016301">
    <property type="term" value="F:kinase activity"/>
    <property type="evidence" value="ECO:0007669"/>
    <property type="project" value="UniProtKB-KW"/>
</dbReference>
<dbReference type="EMBL" id="BAABDC010000005">
    <property type="protein sequence ID" value="GAA3712425.1"/>
    <property type="molecule type" value="Genomic_DNA"/>
</dbReference>
<feature type="domain" description="Aspartate/glutamate/uridylate kinase" evidence="5">
    <location>
        <begin position="3"/>
        <end position="289"/>
    </location>
</feature>
<dbReference type="SUPFAM" id="SSF53633">
    <property type="entry name" value="Carbamate kinase-like"/>
    <property type="match status" value="1"/>
</dbReference>
<dbReference type="InterPro" id="IPR001048">
    <property type="entry name" value="Asp/Glu/Uridylate_kinase"/>
</dbReference>
<protein>
    <recommendedName>
        <fullName evidence="4">Carbamate kinase</fullName>
    </recommendedName>
</protein>
<keyword evidence="3 4" id="KW-0418">Kinase</keyword>
<reference evidence="7" key="1">
    <citation type="journal article" date="2019" name="Int. J. Syst. Evol. Microbiol.">
        <title>The Global Catalogue of Microorganisms (GCM) 10K type strain sequencing project: providing services to taxonomists for standard genome sequencing and annotation.</title>
        <authorList>
            <consortium name="The Broad Institute Genomics Platform"/>
            <consortium name="The Broad Institute Genome Sequencing Center for Infectious Disease"/>
            <person name="Wu L."/>
            <person name="Ma J."/>
        </authorList>
    </citation>
    <scope>NUCLEOTIDE SEQUENCE [LARGE SCALE GENOMIC DNA]</scope>
    <source>
        <strain evidence="7">JCM 17125</strain>
    </source>
</reference>